<dbReference type="InterPro" id="IPR046373">
    <property type="entry name" value="Acyl-CoA_Oxase/DH_mid-dom_sf"/>
</dbReference>
<proteinExistence type="predicted"/>
<dbReference type="Pfam" id="PF02770">
    <property type="entry name" value="Acyl-CoA_dh_M"/>
    <property type="match status" value="1"/>
</dbReference>
<evidence type="ECO:0000313" key="3">
    <source>
        <dbReference type="Proteomes" id="UP000020561"/>
    </source>
</evidence>
<dbReference type="PROSITE" id="PS00072">
    <property type="entry name" value="ACYL_COA_DH_1"/>
    <property type="match status" value="1"/>
</dbReference>
<dbReference type="InterPro" id="IPR006091">
    <property type="entry name" value="Acyl-CoA_Oxase/DH_mid-dom"/>
</dbReference>
<protein>
    <submittedName>
        <fullName evidence="2">Acyl-CoA dehydrogenase, middle domain protein</fullName>
    </submittedName>
</protein>
<gene>
    <name evidence="2" type="ORF">I545_6743</name>
</gene>
<evidence type="ECO:0000313" key="2">
    <source>
        <dbReference type="EMBL" id="ETZ99094.1"/>
    </source>
</evidence>
<comment type="caution">
    <text evidence="2">The sequence shown here is derived from an EMBL/GenBank/DDBJ whole genome shotgun (WGS) entry which is preliminary data.</text>
</comment>
<dbReference type="InterPro" id="IPR009100">
    <property type="entry name" value="AcylCoA_DH/oxidase_NM_dom_sf"/>
</dbReference>
<reference evidence="2 3" key="1">
    <citation type="submission" date="2013-12" db="EMBL/GenBank/DDBJ databases">
        <authorList>
            <person name="Brown-Elliot B."/>
            <person name="Wallace R."/>
            <person name="Lenaerts A."/>
            <person name="Ordway D."/>
            <person name="DeGroote M.A."/>
            <person name="Parker T."/>
            <person name="Sizemore C."/>
            <person name="Tallon L.J."/>
            <person name="Sadzewicz L.K."/>
            <person name="Sengamalay N."/>
            <person name="Fraser C.M."/>
            <person name="Hine E."/>
            <person name="Shefchek K.A."/>
            <person name="Das S.P."/>
            <person name="Tettelin H."/>
        </authorList>
    </citation>
    <scope>NUCLEOTIDE SEQUENCE [LARGE SCALE GENOMIC DNA]</scope>
    <source>
        <strain evidence="2 3">662</strain>
    </source>
</reference>
<dbReference type="GO" id="GO:0003995">
    <property type="term" value="F:acyl-CoA dehydrogenase activity"/>
    <property type="evidence" value="ECO:0007669"/>
    <property type="project" value="InterPro"/>
</dbReference>
<dbReference type="PATRIC" id="fig|1299326.3.peg.6477"/>
<organism evidence="2 3">
    <name type="scientific">Mycobacterium kansasii 662</name>
    <dbReference type="NCBI Taxonomy" id="1299326"/>
    <lineage>
        <taxon>Bacteria</taxon>
        <taxon>Bacillati</taxon>
        <taxon>Actinomycetota</taxon>
        <taxon>Actinomycetes</taxon>
        <taxon>Mycobacteriales</taxon>
        <taxon>Mycobacteriaceae</taxon>
        <taxon>Mycobacterium</taxon>
    </lineage>
</organism>
<feature type="domain" description="Acyl-CoA oxidase/dehydrogenase middle" evidence="1">
    <location>
        <begin position="31"/>
        <end position="72"/>
    </location>
</feature>
<name>X7XY53_MYCKA</name>
<dbReference type="Proteomes" id="UP000020561">
    <property type="component" value="Unassembled WGS sequence"/>
</dbReference>
<dbReference type="InterPro" id="IPR006089">
    <property type="entry name" value="Acyl-CoA_DH_CS"/>
</dbReference>
<sequence>MVAKLLTLFGHRRTEDGVSAGDGHRELRATMALTEPGGGSDLQSMSTTALVSEAGGLRINGAKTWITNARRLRADRVAVARPIRCPTRA</sequence>
<dbReference type="AlphaFoldDB" id="X7XY53"/>
<dbReference type="SUPFAM" id="SSF56645">
    <property type="entry name" value="Acyl-CoA dehydrogenase NM domain-like"/>
    <property type="match status" value="1"/>
</dbReference>
<dbReference type="Gene3D" id="2.40.110.10">
    <property type="entry name" value="Butyryl-CoA Dehydrogenase, subunit A, domain 2"/>
    <property type="match status" value="1"/>
</dbReference>
<dbReference type="EMBL" id="JAOA01000027">
    <property type="protein sequence ID" value="ETZ99094.1"/>
    <property type="molecule type" value="Genomic_DNA"/>
</dbReference>
<accession>X7XY53</accession>
<evidence type="ECO:0000259" key="1">
    <source>
        <dbReference type="Pfam" id="PF02770"/>
    </source>
</evidence>